<evidence type="ECO:0000313" key="5">
    <source>
        <dbReference type="EMBL" id="KFM57023.1"/>
    </source>
</evidence>
<proteinExistence type="predicted"/>
<keyword evidence="1 4" id="KW-0732">Signal</keyword>
<evidence type="ECO:0000256" key="4">
    <source>
        <dbReference type="SAM" id="SignalP"/>
    </source>
</evidence>
<evidence type="ECO:0000256" key="2">
    <source>
        <dbReference type="ARBA" id="ARBA00022737"/>
    </source>
</evidence>
<keyword evidence="3" id="KW-0106">Calcium</keyword>
<protein>
    <submittedName>
        <fullName evidence="5">Multiple coagulation factor deficiency protein 2-like protein</fullName>
    </submittedName>
</protein>
<feature type="non-terminal residue" evidence="5">
    <location>
        <position position="172"/>
    </location>
</feature>
<evidence type="ECO:0000256" key="1">
    <source>
        <dbReference type="ARBA" id="ARBA00022729"/>
    </source>
</evidence>
<feature type="signal peptide" evidence="4">
    <location>
        <begin position="1"/>
        <end position="24"/>
    </location>
</feature>
<dbReference type="Gene3D" id="1.10.238.10">
    <property type="entry name" value="EF-hand"/>
    <property type="match status" value="1"/>
</dbReference>
<dbReference type="PANTHER" id="PTHR23104:SF1">
    <property type="entry name" value="EF-HAND DOMAIN-CONTAINING PROTEIN"/>
    <property type="match status" value="1"/>
</dbReference>
<dbReference type="Proteomes" id="UP000054359">
    <property type="component" value="Unassembled WGS sequence"/>
</dbReference>
<gene>
    <name evidence="5" type="ORF">X975_26871</name>
</gene>
<dbReference type="InterPro" id="IPR011992">
    <property type="entry name" value="EF-hand-dom_pair"/>
</dbReference>
<keyword evidence="6" id="KW-1185">Reference proteome</keyword>
<accession>A0A087SVY4</accession>
<sequence>MMGQIFMVTFSTLAIISLFHVSKCRKPTERHSGHSHHLPKKDGSKNVLKDKEFVRDYEHIKEDVQELYNKDFADKLQDIEMEIFYFQLHDMNDDKRLDGLELLAAMNHVRERENEITHRDLQDSPEARVALQAWWNEKFEEDAQFIDEILREEDLDQDGYLNYFEYVLGRER</sequence>
<dbReference type="OMA" id="HMEMIDQ"/>
<dbReference type="PROSITE" id="PS00018">
    <property type="entry name" value="EF_HAND_1"/>
    <property type="match status" value="2"/>
</dbReference>
<dbReference type="SUPFAM" id="SSF47473">
    <property type="entry name" value="EF-hand"/>
    <property type="match status" value="1"/>
</dbReference>
<dbReference type="STRING" id="407821.A0A087SVY4"/>
<dbReference type="EMBL" id="KK112194">
    <property type="protein sequence ID" value="KFM57023.1"/>
    <property type="molecule type" value="Genomic_DNA"/>
</dbReference>
<keyword evidence="2" id="KW-0677">Repeat</keyword>
<organism evidence="5 6">
    <name type="scientific">Stegodyphus mimosarum</name>
    <name type="common">African social velvet spider</name>
    <dbReference type="NCBI Taxonomy" id="407821"/>
    <lineage>
        <taxon>Eukaryota</taxon>
        <taxon>Metazoa</taxon>
        <taxon>Ecdysozoa</taxon>
        <taxon>Arthropoda</taxon>
        <taxon>Chelicerata</taxon>
        <taxon>Arachnida</taxon>
        <taxon>Araneae</taxon>
        <taxon>Araneomorphae</taxon>
        <taxon>Entelegynae</taxon>
        <taxon>Eresoidea</taxon>
        <taxon>Eresidae</taxon>
        <taxon>Stegodyphus</taxon>
    </lineage>
</organism>
<dbReference type="InterPro" id="IPR052110">
    <property type="entry name" value="MCFD2-like"/>
</dbReference>
<dbReference type="AlphaFoldDB" id="A0A087SVY4"/>
<evidence type="ECO:0000256" key="3">
    <source>
        <dbReference type="ARBA" id="ARBA00022837"/>
    </source>
</evidence>
<dbReference type="PANTHER" id="PTHR23104">
    <property type="entry name" value="MULTIPLE COAGULATION FACTOR DEFICIENCY PROTEIN 2 NEURAL STEM CELL DERIVED NEURONAL SURVIVAL PROTEIN"/>
    <property type="match status" value="1"/>
</dbReference>
<dbReference type="InterPro" id="IPR018247">
    <property type="entry name" value="EF_Hand_1_Ca_BS"/>
</dbReference>
<evidence type="ECO:0000313" key="6">
    <source>
        <dbReference type="Proteomes" id="UP000054359"/>
    </source>
</evidence>
<name>A0A087SVY4_STEMI</name>
<reference evidence="5 6" key="1">
    <citation type="submission" date="2013-11" db="EMBL/GenBank/DDBJ databases">
        <title>Genome sequencing of Stegodyphus mimosarum.</title>
        <authorList>
            <person name="Bechsgaard J."/>
        </authorList>
    </citation>
    <scope>NUCLEOTIDE SEQUENCE [LARGE SCALE GENOMIC DNA]</scope>
</reference>
<dbReference type="OrthoDB" id="6423833at2759"/>
<feature type="chain" id="PRO_5001829168" evidence="4">
    <location>
        <begin position="25"/>
        <end position="172"/>
    </location>
</feature>